<evidence type="ECO:0000256" key="2">
    <source>
        <dbReference type="SAM" id="Phobius"/>
    </source>
</evidence>
<evidence type="ECO:0000256" key="1">
    <source>
        <dbReference type="SAM" id="MobiDB-lite"/>
    </source>
</evidence>
<organism evidence="3 4">
    <name type="scientific">Rhodoferax lithotrophicus</name>
    <dbReference type="NCBI Taxonomy" id="2798804"/>
    <lineage>
        <taxon>Bacteria</taxon>
        <taxon>Pseudomonadati</taxon>
        <taxon>Pseudomonadota</taxon>
        <taxon>Betaproteobacteria</taxon>
        <taxon>Burkholderiales</taxon>
        <taxon>Comamonadaceae</taxon>
        <taxon>Rhodoferax</taxon>
    </lineage>
</organism>
<accession>A0ABM7MUC9</accession>
<evidence type="ECO:0000313" key="4">
    <source>
        <dbReference type="Proteomes" id="UP000824366"/>
    </source>
</evidence>
<keyword evidence="2" id="KW-0812">Transmembrane</keyword>
<feature type="compositionally biased region" description="Low complexity" evidence="1">
    <location>
        <begin position="275"/>
        <end position="286"/>
    </location>
</feature>
<proteinExistence type="predicted"/>
<reference evidence="3 4" key="1">
    <citation type="journal article" date="2021" name="Microbiol. Spectr.">
        <title>A Single Bacterium Capable of Oxidation and Reduction of Iron at Circumneutral pH.</title>
        <authorList>
            <person name="Kato S."/>
            <person name="Ohkuma M."/>
        </authorList>
    </citation>
    <scope>NUCLEOTIDE SEQUENCE [LARGE SCALE GENOMIC DNA]</scope>
    <source>
        <strain evidence="3 4">MIZ03</strain>
    </source>
</reference>
<feature type="region of interest" description="Disordered" evidence="1">
    <location>
        <begin position="255"/>
        <end position="292"/>
    </location>
</feature>
<keyword evidence="2" id="KW-1133">Transmembrane helix</keyword>
<dbReference type="RefSeq" id="WP_223906155.1">
    <property type="nucleotide sequence ID" value="NZ_AP024238.1"/>
</dbReference>
<evidence type="ECO:0008006" key="5">
    <source>
        <dbReference type="Google" id="ProtNLM"/>
    </source>
</evidence>
<keyword evidence="4" id="KW-1185">Reference proteome</keyword>
<feature type="transmembrane region" description="Helical" evidence="2">
    <location>
        <begin position="20"/>
        <end position="37"/>
    </location>
</feature>
<evidence type="ECO:0000313" key="3">
    <source>
        <dbReference type="EMBL" id="BCO29804.1"/>
    </source>
</evidence>
<keyword evidence="2" id="KW-0472">Membrane</keyword>
<protein>
    <recommendedName>
        <fullName evidence="5">5-bromo-4-chloroindolyl phosphate hydrolysis protein</fullName>
    </recommendedName>
</protein>
<name>A0ABM7MUC9_9BURK</name>
<sequence length="292" mass="32049">MSAKPSYLGAFLKHPNNRVALLAAGVVGIFASIPWGWAGLALAGVLALGSEVLAALAVPSLPAFRAAVDRQQHHEQRAQRRLDLLGEISGYGDNAALSTYQHMVSRVQALYQTADDSRTTLTRQDVEKLEDLTVDYLGLCAVNLSLKQRRDRTHDEEVVRRMAVIQHQLQTPNLPEDEARQLRSALAEYTEVMNRARRLAVRRSTLEATLLAMPDKMEEVYQLVITSPYASDMGGKLEESLSRLRLAEEVAAEFDSSDAFDQAPAKPAATSSSLPPRFQAAQRAAPDSANSR</sequence>
<dbReference type="Proteomes" id="UP000824366">
    <property type="component" value="Chromosome"/>
</dbReference>
<dbReference type="EMBL" id="AP024238">
    <property type="protein sequence ID" value="BCO29804.1"/>
    <property type="molecule type" value="Genomic_DNA"/>
</dbReference>
<gene>
    <name evidence="3" type="ORF">MIZ03_4728</name>
</gene>